<evidence type="ECO:0000313" key="8">
    <source>
        <dbReference type="Proteomes" id="UP000761264"/>
    </source>
</evidence>
<evidence type="ECO:0000256" key="1">
    <source>
        <dbReference type="ARBA" id="ARBA00008857"/>
    </source>
</evidence>
<dbReference type="EMBL" id="JAAQPH010000002">
    <property type="protein sequence ID" value="NIA67567.1"/>
    <property type="molecule type" value="Genomic_DNA"/>
</dbReference>
<evidence type="ECO:0000313" key="7">
    <source>
        <dbReference type="EMBL" id="NIA67567.1"/>
    </source>
</evidence>
<protein>
    <recommendedName>
        <fullName evidence="6">Tyr recombinase domain-containing protein</fullName>
    </recommendedName>
</protein>
<dbReference type="GO" id="GO:0003677">
    <property type="term" value="F:DNA binding"/>
    <property type="evidence" value="ECO:0007669"/>
    <property type="project" value="UniProtKB-KW"/>
</dbReference>
<proteinExistence type="inferred from homology"/>
<dbReference type="InterPro" id="IPR010998">
    <property type="entry name" value="Integrase_recombinase_N"/>
</dbReference>
<evidence type="ECO:0000256" key="3">
    <source>
        <dbReference type="ARBA" id="ARBA00023125"/>
    </source>
</evidence>
<dbReference type="PANTHER" id="PTHR30629">
    <property type="entry name" value="PROPHAGE INTEGRASE"/>
    <property type="match status" value="1"/>
</dbReference>
<dbReference type="SUPFAM" id="SSF56349">
    <property type="entry name" value="DNA breaking-rejoining enzymes"/>
    <property type="match status" value="1"/>
</dbReference>
<dbReference type="Gene3D" id="1.10.443.10">
    <property type="entry name" value="Intergrase catalytic core"/>
    <property type="match status" value="1"/>
</dbReference>
<dbReference type="Proteomes" id="UP000761264">
    <property type="component" value="Unassembled WGS sequence"/>
</dbReference>
<dbReference type="GO" id="GO:0015074">
    <property type="term" value="P:DNA integration"/>
    <property type="evidence" value="ECO:0007669"/>
    <property type="project" value="UniProtKB-KW"/>
</dbReference>
<accession>A0A967C739</accession>
<reference evidence="7" key="1">
    <citation type="submission" date="2020-03" db="EMBL/GenBank/DDBJ databases">
        <title>Genome of Pelagibius litoralis DSM 21314T.</title>
        <authorList>
            <person name="Wang G."/>
        </authorList>
    </citation>
    <scope>NUCLEOTIDE SEQUENCE</scope>
    <source>
        <strain evidence="7">DSM 21314</strain>
    </source>
</reference>
<evidence type="ECO:0000256" key="2">
    <source>
        <dbReference type="ARBA" id="ARBA00022908"/>
    </source>
</evidence>
<keyword evidence="4" id="KW-0233">DNA recombination</keyword>
<dbReference type="InterPro" id="IPR050808">
    <property type="entry name" value="Phage_Integrase"/>
</dbReference>
<keyword evidence="3" id="KW-0238">DNA-binding</keyword>
<dbReference type="PROSITE" id="PS51898">
    <property type="entry name" value="TYR_RECOMBINASE"/>
    <property type="match status" value="1"/>
</dbReference>
<dbReference type="AlphaFoldDB" id="A0A967C739"/>
<dbReference type="InterPro" id="IPR011010">
    <property type="entry name" value="DNA_brk_join_enz"/>
</dbReference>
<dbReference type="InterPro" id="IPR013762">
    <property type="entry name" value="Integrase-like_cat_sf"/>
</dbReference>
<name>A0A967C739_9PROT</name>
<feature type="domain" description="Tyr recombinase" evidence="6">
    <location>
        <begin position="142"/>
        <end position="329"/>
    </location>
</feature>
<feature type="compositionally biased region" description="Basic residues" evidence="5">
    <location>
        <begin position="328"/>
        <end position="339"/>
    </location>
</feature>
<dbReference type="InterPro" id="IPR002104">
    <property type="entry name" value="Integrase_catalytic"/>
</dbReference>
<evidence type="ECO:0000259" key="6">
    <source>
        <dbReference type="PROSITE" id="PS51898"/>
    </source>
</evidence>
<dbReference type="PANTHER" id="PTHR30629:SF2">
    <property type="entry name" value="PROPHAGE INTEGRASE INTS-RELATED"/>
    <property type="match status" value="1"/>
</dbReference>
<gene>
    <name evidence="7" type="ORF">HBA54_03090</name>
</gene>
<evidence type="ECO:0000256" key="4">
    <source>
        <dbReference type="ARBA" id="ARBA00023172"/>
    </source>
</evidence>
<dbReference type="Gene3D" id="1.10.150.130">
    <property type="match status" value="1"/>
</dbReference>
<feature type="region of interest" description="Disordered" evidence="5">
    <location>
        <begin position="286"/>
        <end position="339"/>
    </location>
</feature>
<comment type="similarity">
    <text evidence="1">Belongs to the 'phage' integrase family.</text>
</comment>
<sequence length="339" mass="38760">MGTDRVQAYLRGWELYYGAMESKDQPSAAVNPYSVSWAAGYWRKSDEFNFKASGEPKSPKTLQYQEDWLKVIEARIGQRDLRALEKKHVKGWKQELQKQGHPAKTAAIMKVLRMFYNFCIGEGWYKQVNPASKIKIHVPKKSGYVPWTWPRVKEFYKAACDAGRPNLGLAVAMIYDSGQNPVDVLRTERDRSRDNQVVALYHSDVPIYRSGRLDLSRSKTAVGADIPLQAWVTRKIDKLPHDTATLIVSEETGKPYTLNNFRKWVRLICRRAGLPDELKAGNLRHEAGQEAEDGGASPEEIQGLLAHSEPGTQRFYVKRTRADEAQKARARTRRKRRTK</sequence>
<keyword evidence="8" id="KW-1185">Reference proteome</keyword>
<dbReference type="RefSeq" id="WP_167221255.1">
    <property type="nucleotide sequence ID" value="NZ_JAAQPH010000002.1"/>
</dbReference>
<dbReference type="GO" id="GO:0006310">
    <property type="term" value="P:DNA recombination"/>
    <property type="evidence" value="ECO:0007669"/>
    <property type="project" value="UniProtKB-KW"/>
</dbReference>
<evidence type="ECO:0000256" key="5">
    <source>
        <dbReference type="SAM" id="MobiDB-lite"/>
    </source>
</evidence>
<comment type="caution">
    <text evidence="7">The sequence shown here is derived from an EMBL/GenBank/DDBJ whole genome shotgun (WGS) entry which is preliminary data.</text>
</comment>
<organism evidence="7 8">
    <name type="scientific">Pelagibius litoralis</name>
    <dbReference type="NCBI Taxonomy" id="374515"/>
    <lineage>
        <taxon>Bacteria</taxon>
        <taxon>Pseudomonadati</taxon>
        <taxon>Pseudomonadota</taxon>
        <taxon>Alphaproteobacteria</taxon>
        <taxon>Rhodospirillales</taxon>
        <taxon>Rhodovibrionaceae</taxon>
        <taxon>Pelagibius</taxon>
    </lineage>
</organism>
<keyword evidence="2" id="KW-0229">DNA integration</keyword>